<accession>A0A4Y7T1X7</accession>
<comment type="caution">
    <text evidence="1">The sequence shown here is derived from an EMBL/GenBank/DDBJ whole genome shotgun (WGS) entry which is preliminary data.</text>
</comment>
<dbReference type="EMBL" id="QPFP01000036">
    <property type="protein sequence ID" value="TEB27948.1"/>
    <property type="molecule type" value="Genomic_DNA"/>
</dbReference>
<keyword evidence="2" id="KW-1185">Reference proteome</keyword>
<dbReference type="Proteomes" id="UP000298030">
    <property type="component" value="Unassembled WGS sequence"/>
</dbReference>
<organism evidence="1 2">
    <name type="scientific">Coprinellus micaceus</name>
    <name type="common">Glistening ink-cap mushroom</name>
    <name type="synonym">Coprinus micaceus</name>
    <dbReference type="NCBI Taxonomy" id="71717"/>
    <lineage>
        <taxon>Eukaryota</taxon>
        <taxon>Fungi</taxon>
        <taxon>Dikarya</taxon>
        <taxon>Basidiomycota</taxon>
        <taxon>Agaricomycotina</taxon>
        <taxon>Agaricomycetes</taxon>
        <taxon>Agaricomycetidae</taxon>
        <taxon>Agaricales</taxon>
        <taxon>Agaricineae</taxon>
        <taxon>Psathyrellaceae</taxon>
        <taxon>Coprinellus</taxon>
    </lineage>
</organism>
<proteinExistence type="predicted"/>
<protein>
    <submittedName>
        <fullName evidence="1">Uncharacterized protein</fullName>
    </submittedName>
</protein>
<reference evidence="1 2" key="1">
    <citation type="journal article" date="2019" name="Nat. Ecol. Evol.">
        <title>Megaphylogeny resolves global patterns of mushroom evolution.</title>
        <authorList>
            <person name="Varga T."/>
            <person name="Krizsan K."/>
            <person name="Foldi C."/>
            <person name="Dima B."/>
            <person name="Sanchez-Garcia M."/>
            <person name="Sanchez-Ramirez S."/>
            <person name="Szollosi G.J."/>
            <person name="Szarkandi J.G."/>
            <person name="Papp V."/>
            <person name="Albert L."/>
            <person name="Andreopoulos W."/>
            <person name="Angelini C."/>
            <person name="Antonin V."/>
            <person name="Barry K.W."/>
            <person name="Bougher N.L."/>
            <person name="Buchanan P."/>
            <person name="Buyck B."/>
            <person name="Bense V."/>
            <person name="Catcheside P."/>
            <person name="Chovatia M."/>
            <person name="Cooper J."/>
            <person name="Damon W."/>
            <person name="Desjardin D."/>
            <person name="Finy P."/>
            <person name="Geml J."/>
            <person name="Haridas S."/>
            <person name="Hughes K."/>
            <person name="Justo A."/>
            <person name="Karasinski D."/>
            <person name="Kautmanova I."/>
            <person name="Kiss B."/>
            <person name="Kocsube S."/>
            <person name="Kotiranta H."/>
            <person name="LaButti K.M."/>
            <person name="Lechner B.E."/>
            <person name="Liimatainen K."/>
            <person name="Lipzen A."/>
            <person name="Lukacs Z."/>
            <person name="Mihaltcheva S."/>
            <person name="Morgado L.N."/>
            <person name="Niskanen T."/>
            <person name="Noordeloos M.E."/>
            <person name="Ohm R.A."/>
            <person name="Ortiz-Santana B."/>
            <person name="Ovrebo C."/>
            <person name="Racz N."/>
            <person name="Riley R."/>
            <person name="Savchenko A."/>
            <person name="Shiryaev A."/>
            <person name="Soop K."/>
            <person name="Spirin V."/>
            <person name="Szebenyi C."/>
            <person name="Tomsovsky M."/>
            <person name="Tulloss R.E."/>
            <person name="Uehling J."/>
            <person name="Grigoriev I.V."/>
            <person name="Vagvolgyi C."/>
            <person name="Papp T."/>
            <person name="Martin F.M."/>
            <person name="Miettinen O."/>
            <person name="Hibbett D.S."/>
            <person name="Nagy L.G."/>
        </authorList>
    </citation>
    <scope>NUCLEOTIDE SEQUENCE [LARGE SCALE GENOMIC DNA]</scope>
    <source>
        <strain evidence="1 2">FP101781</strain>
    </source>
</reference>
<gene>
    <name evidence="1" type="ORF">FA13DRAFT_1736137</name>
</gene>
<sequence>MVKHFTGWHAPTSSSIDLRPSTRWSQVTMTVGPTTFHASRALSQNSILDMHDKFQRITKIEFHTVTPSRVTYENTKHSTSSFFRKGNFALLGRDRVFEDRSGREYRRSLLTA</sequence>
<dbReference type="AlphaFoldDB" id="A0A4Y7T1X7"/>
<evidence type="ECO:0000313" key="1">
    <source>
        <dbReference type="EMBL" id="TEB27948.1"/>
    </source>
</evidence>
<name>A0A4Y7T1X7_COPMI</name>
<evidence type="ECO:0000313" key="2">
    <source>
        <dbReference type="Proteomes" id="UP000298030"/>
    </source>
</evidence>